<dbReference type="FunFam" id="3.30.360.10:FF:000005">
    <property type="entry name" value="Homoserine dehydrogenase"/>
    <property type="match status" value="1"/>
</dbReference>
<sequence>MDNLSGNSISVGLLGCGVVGAGVAKLLAQNGDLIASRIGMEIKLAKAADINPDAVAGLNLADGIYTNDAMEVINDPTIPIIVELIGGQGIAKDFVLAALNKGKTVVTANKALVAAYRDEIAVACEKSGADFLFEASVGGCMPVIKSLRESLVSNKVDSIFGILNGTCNYILTQITQEGMPFDQALAQAQELGFAEADPTLDVEGMDTVHKLALSVALAFGTRVNYKEIYVDGITRITPLDITIAAEFGYSVKLLAIAKNHGDFVEARVHPTMITHDNLLSSVGRNMNAVKIVGDAVGEMVLYGAGAGMMPTASAVVGDIVDAARNIQLGCHPRIPAFSYQPAAIRELPLMPMDELVTRYYVRFSALDRPGVLSVISGVLAKYSISIASVHQKGRHTEGPVPIVMLTHEAKEANIRKALEEVGSLDVIAEEPMLIRIEDENQE</sequence>
<evidence type="ECO:0000313" key="17">
    <source>
        <dbReference type="Proteomes" id="UP000183994"/>
    </source>
</evidence>
<keyword evidence="17" id="KW-1185">Reference proteome</keyword>
<comment type="similarity">
    <text evidence="3 14">Belongs to the homoserine dehydrogenase family.</text>
</comment>
<keyword evidence="9 13" id="KW-0560">Oxidoreductase</keyword>
<dbReference type="Gene3D" id="3.40.50.720">
    <property type="entry name" value="NAD(P)-binding Rossmann-like Domain"/>
    <property type="match status" value="1"/>
</dbReference>
<dbReference type="Pfam" id="PF01842">
    <property type="entry name" value="ACT"/>
    <property type="match status" value="1"/>
</dbReference>
<keyword evidence="7 13" id="KW-0791">Threonine biosynthesis</keyword>
<evidence type="ECO:0000256" key="9">
    <source>
        <dbReference type="ARBA" id="ARBA00023002"/>
    </source>
</evidence>
<feature type="active site" description="Proton donor" evidence="11">
    <location>
        <position position="210"/>
    </location>
</feature>
<comment type="pathway">
    <text evidence="2 13">Amino-acid biosynthesis; L-methionine biosynthesis via de novo pathway; L-homoserine from L-aspartate: step 3/3.</text>
</comment>
<dbReference type="STRING" id="1121393.SAMN02745216_04068"/>
<evidence type="ECO:0000256" key="11">
    <source>
        <dbReference type="PIRSR" id="PIRSR000098-1"/>
    </source>
</evidence>
<protein>
    <recommendedName>
        <fullName evidence="5 13">Homoserine dehydrogenase</fullName>
        <ecNumber evidence="4 13">1.1.1.3</ecNumber>
    </recommendedName>
</protein>
<comment type="pathway">
    <text evidence="1 13">Amino-acid biosynthesis; L-threonine biosynthesis; L-threonine from L-aspartate: step 3/5.</text>
</comment>
<dbReference type="InterPro" id="IPR001342">
    <property type="entry name" value="HDH_cat"/>
</dbReference>
<reference evidence="17" key="1">
    <citation type="submission" date="2016-11" db="EMBL/GenBank/DDBJ databases">
        <authorList>
            <person name="Varghese N."/>
            <person name="Submissions S."/>
        </authorList>
    </citation>
    <scope>NUCLEOTIDE SEQUENCE [LARGE SCALE GENOMIC DNA]</scope>
    <source>
        <strain evidence="17">DSM 16219</strain>
    </source>
</reference>
<name>A0A1M6V8C6_9BACT</name>
<evidence type="ECO:0000256" key="1">
    <source>
        <dbReference type="ARBA" id="ARBA00005056"/>
    </source>
</evidence>
<dbReference type="EMBL" id="FQZU01000033">
    <property type="protein sequence ID" value="SHK77743.1"/>
    <property type="molecule type" value="Genomic_DNA"/>
</dbReference>
<feature type="binding site" evidence="12">
    <location>
        <position position="195"/>
    </location>
    <ligand>
        <name>L-homoserine</name>
        <dbReference type="ChEBI" id="CHEBI:57476"/>
    </ligand>
</feature>
<dbReference type="Gene3D" id="3.30.70.260">
    <property type="match status" value="1"/>
</dbReference>
<dbReference type="PROSITE" id="PS01042">
    <property type="entry name" value="HOMOSER_DHGENASE"/>
    <property type="match status" value="1"/>
</dbReference>
<dbReference type="GO" id="GO:0004412">
    <property type="term" value="F:homoserine dehydrogenase activity"/>
    <property type="evidence" value="ECO:0007669"/>
    <property type="project" value="UniProtKB-EC"/>
</dbReference>
<comment type="catalytic activity">
    <reaction evidence="13">
        <text>L-homoserine + NADP(+) = L-aspartate 4-semialdehyde + NADPH + H(+)</text>
        <dbReference type="Rhea" id="RHEA:15761"/>
        <dbReference type="ChEBI" id="CHEBI:15378"/>
        <dbReference type="ChEBI" id="CHEBI:57476"/>
        <dbReference type="ChEBI" id="CHEBI:57783"/>
        <dbReference type="ChEBI" id="CHEBI:58349"/>
        <dbReference type="ChEBI" id="CHEBI:537519"/>
        <dbReference type="EC" id="1.1.1.3"/>
    </reaction>
</comment>
<feature type="binding site" evidence="12">
    <location>
        <begin position="14"/>
        <end position="21"/>
    </location>
    <ligand>
        <name>NADP(+)</name>
        <dbReference type="ChEBI" id="CHEBI:58349"/>
    </ligand>
</feature>
<dbReference type="SUPFAM" id="SSF55021">
    <property type="entry name" value="ACT-like"/>
    <property type="match status" value="1"/>
</dbReference>
<evidence type="ECO:0000256" key="6">
    <source>
        <dbReference type="ARBA" id="ARBA00022605"/>
    </source>
</evidence>
<dbReference type="AlphaFoldDB" id="A0A1M6V8C6"/>
<dbReference type="NCBIfam" id="NF004976">
    <property type="entry name" value="PRK06349.1"/>
    <property type="match status" value="1"/>
</dbReference>
<dbReference type="PANTHER" id="PTHR43331:SF1">
    <property type="entry name" value="HOMOSERINE DEHYDROGENASE"/>
    <property type="match status" value="1"/>
</dbReference>
<dbReference type="UniPathway" id="UPA00050">
    <property type="reaction ID" value="UER00063"/>
</dbReference>
<dbReference type="GO" id="GO:0009086">
    <property type="term" value="P:methionine biosynthetic process"/>
    <property type="evidence" value="ECO:0007669"/>
    <property type="project" value="UniProtKB-KW"/>
</dbReference>
<evidence type="ECO:0000256" key="5">
    <source>
        <dbReference type="ARBA" id="ARBA00013376"/>
    </source>
</evidence>
<dbReference type="PROSITE" id="PS51671">
    <property type="entry name" value="ACT"/>
    <property type="match status" value="1"/>
</dbReference>
<dbReference type="GO" id="GO:0009088">
    <property type="term" value="P:threonine biosynthetic process"/>
    <property type="evidence" value="ECO:0007669"/>
    <property type="project" value="UniProtKB-UniPathway"/>
</dbReference>
<evidence type="ECO:0000256" key="14">
    <source>
        <dbReference type="RuleBase" id="RU004171"/>
    </source>
</evidence>
<dbReference type="Proteomes" id="UP000183994">
    <property type="component" value="Unassembled WGS sequence"/>
</dbReference>
<evidence type="ECO:0000259" key="15">
    <source>
        <dbReference type="PROSITE" id="PS51671"/>
    </source>
</evidence>
<dbReference type="Pfam" id="PF00742">
    <property type="entry name" value="Homoserine_dh"/>
    <property type="match status" value="1"/>
</dbReference>
<dbReference type="OrthoDB" id="9808167at2"/>
<gene>
    <name evidence="16" type="ORF">SAMN02745216_04068</name>
</gene>
<evidence type="ECO:0000256" key="12">
    <source>
        <dbReference type="PIRSR" id="PIRSR000098-2"/>
    </source>
</evidence>
<accession>A0A1M6V8C6</accession>
<evidence type="ECO:0000256" key="4">
    <source>
        <dbReference type="ARBA" id="ARBA00013213"/>
    </source>
</evidence>
<evidence type="ECO:0000256" key="7">
    <source>
        <dbReference type="ARBA" id="ARBA00022697"/>
    </source>
</evidence>
<organism evidence="16 17">
    <name type="scientific">Desulfatibacillum alkenivorans DSM 16219</name>
    <dbReference type="NCBI Taxonomy" id="1121393"/>
    <lineage>
        <taxon>Bacteria</taxon>
        <taxon>Pseudomonadati</taxon>
        <taxon>Thermodesulfobacteriota</taxon>
        <taxon>Desulfobacteria</taxon>
        <taxon>Desulfobacterales</taxon>
        <taxon>Desulfatibacillaceae</taxon>
        <taxon>Desulfatibacillum</taxon>
    </lineage>
</organism>
<evidence type="ECO:0000256" key="2">
    <source>
        <dbReference type="ARBA" id="ARBA00005062"/>
    </source>
</evidence>
<proteinExistence type="inferred from homology"/>
<keyword evidence="8 12" id="KW-0521">NADP</keyword>
<feature type="binding site" evidence="12">
    <location>
        <position position="110"/>
    </location>
    <ligand>
        <name>NADPH</name>
        <dbReference type="ChEBI" id="CHEBI:57783"/>
    </ligand>
</feature>
<dbReference type="CDD" id="cd04881">
    <property type="entry name" value="ACT_HSDH-Hom"/>
    <property type="match status" value="1"/>
</dbReference>
<dbReference type="PANTHER" id="PTHR43331">
    <property type="entry name" value="HOMOSERINE DEHYDROGENASE"/>
    <property type="match status" value="1"/>
</dbReference>
<dbReference type="SUPFAM" id="SSF55347">
    <property type="entry name" value="Glyceraldehyde-3-phosphate dehydrogenase-like, C-terminal domain"/>
    <property type="match status" value="1"/>
</dbReference>
<dbReference type="SUPFAM" id="SSF51735">
    <property type="entry name" value="NAD(P)-binding Rossmann-fold domains"/>
    <property type="match status" value="1"/>
</dbReference>
<dbReference type="Gene3D" id="3.30.360.10">
    <property type="entry name" value="Dihydrodipicolinate Reductase, domain 2"/>
    <property type="match status" value="1"/>
</dbReference>
<dbReference type="InterPro" id="IPR016204">
    <property type="entry name" value="HDH"/>
</dbReference>
<dbReference type="EC" id="1.1.1.3" evidence="4 13"/>
<evidence type="ECO:0000256" key="10">
    <source>
        <dbReference type="ARBA" id="ARBA00023167"/>
    </source>
</evidence>
<dbReference type="InterPro" id="IPR036291">
    <property type="entry name" value="NAD(P)-bd_dom_sf"/>
</dbReference>
<evidence type="ECO:0000256" key="3">
    <source>
        <dbReference type="ARBA" id="ARBA00006753"/>
    </source>
</evidence>
<dbReference type="RefSeq" id="WP_073478094.1">
    <property type="nucleotide sequence ID" value="NZ_FQZU01000033.1"/>
</dbReference>
<dbReference type="FunFam" id="3.30.70.260:FF:000030">
    <property type="entry name" value="Homoserine dehydrogenase"/>
    <property type="match status" value="1"/>
</dbReference>
<keyword evidence="6 13" id="KW-0028">Amino-acid biosynthesis</keyword>
<dbReference type="GO" id="GO:0050661">
    <property type="term" value="F:NADP binding"/>
    <property type="evidence" value="ECO:0007669"/>
    <property type="project" value="InterPro"/>
</dbReference>
<dbReference type="InterPro" id="IPR045865">
    <property type="entry name" value="ACT-like_dom_sf"/>
</dbReference>
<evidence type="ECO:0000256" key="13">
    <source>
        <dbReference type="RuleBase" id="RU000579"/>
    </source>
</evidence>
<dbReference type="PIRSF" id="PIRSF000098">
    <property type="entry name" value="Homoser_dehydrog"/>
    <property type="match status" value="1"/>
</dbReference>
<dbReference type="InterPro" id="IPR019811">
    <property type="entry name" value="HDH_CS"/>
</dbReference>
<keyword evidence="10 13" id="KW-0486">Methionine biosynthesis</keyword>
<feature type="domain" description="ACT" evidence="15">
    <location>
        <begin position="360"/>
        <end position="441"/>
    </location>
</feature>
<dbReference type="Pfam" id="PF03447">
    <property type="entry name" value="NAD_binding_3"/>
    <property type="match status" value="1"/>
</dbReference>
<evidence type="ECO:0000313" key="16">
    <source>
        <dbReference type="EMBL" id="SHK77743.1"/>
    </source>
</evidence>
<evidence type="ECO:0000256" key="8">
    <source>
        <dbReference type="ARBA" id="ARBA00022857"/>
    </source>
</evidence>
<dbReference type="UniPathway" id="UPA00051">
    <property type="reaction ID" value="UER00465"/>
</dbReference>
<dbReference type="InterPro" id="IPR002912">
    <property type="entry name" value="ACT_dom"/>
</dbReference>
<dbReference type="InterPro" id="IPR005106">
    <property type="entry name" value="Asp/hSer_DH_NAD-bd"/>
</dbReference>